<feature type="domain" description="SLH" evidence="2">
    <location>
        <begin position="30"/>
        <end position="88"/>
    </location>
</feature>
<organism evidence="3 4">
    <name type="scientific">Paenibacillus lycopersici</name>
    <dbReference type="NCBI Taxonomy" id="2704462"/>
    <lineage>
        <taxon>Bacteria</taxon>
        <taxon>Bacillati</taxon>
        <taxon>Bacillota</taxon>
        <taxon>Bacilli</taxon>
        <taxon>Bacillales</taxon>
        <taxon>Paenibacillaceae</taxon>
        <taxon>Paenibacillus</taxon>
    </lineage>
</organism>
<dbReference type="AlphaFoldDB" id="A0A6C0FN13"/>
<feature type="domain" description="SLH" evidence="2">
    <location>
        <begin position="153"/>
        <end position="214"/>
    </location>
</feature>
<gene>
    <name evidence="3" type="ORF">GXP70_00060</name>
</gene>
<evidence type="ECO:0000256" key="1">
    <source>
        <dbReference type="SAM" id="SignalP"/>
    </source>
</evidence>
<evidence type="ECO:0000259" key="2">
    <source>
        <dbReference type="PROSITE" id="PS51272"/>
    </source>
</evidence>
<proteinExistence type="predicted"/>
<evidence type="ECO:0000313" key="4">
    <source>
        <dbReference type="Proteomes" id="UP000476064"/>
    </source>
</evidence>
<keyword evidence="4" id="KW-1185">Reference proteome</keyword>
<feature type="signal peptide" evidence="1">
    <location>
        <begin position="1"/>
        <end position="29"/>
    </location>
</feature>
<feature type="chain" id="PRO_5038972978" evidence="1">
    <location>
        <begin position="30"/>
        <end position="214"/>
    </location>
</feature>
<sequence>MNRRSPNLAFLLACSLLAALMNAVTGYAAAPSAAHENDRPPWAGSRLEEGLSEGWLHGYADGTSRLGKSITRAEFVTFVNRAFALTASVPVASPDLHAGDWYAGEFAKAVKAGYIDADGGELRPQQAVSREEAAVMIAALLKLDLTGTDVSAFKDGDAISGADRGAVAALLRKGILDDFTDGSAGASFNPSEPLTRAGAVSMIYAARESNPSGG</sequence>
<dbReference type="KEGG" id="plyc:GXP70_00060"/>
<dbReference type="Proteomes" id="UP000476064">
    <property type="component" value="Chromosome"/>
</dbReference>
<dbReference type="RefSeq" id="WP_162354601.1">
    <property type="nucleotide sequence ID" value="NZ_CP048209.1"/>
</dbReference>
<evidence type="ECO:0000313" key="3">
    <source>
        <dbReference type="EMBL" id="QHT58526.1"/>
    </source>
</evidence>
<feature type="domain" description="SLH" evidence="2">
    <location>
        <begin position="89"/>
        <end position="151"/>
    </location>
</feature>
<dbReference type="Pfam" id="PF00395">
    <property type="entry name" value="SLH"/>
    <property type="match status" value="2"/>
</dbReference>
<accession>A0A6C0FN13</accession>
<reference evidence="3 4" key="1">
    <citation type="submission" date="2020-01" db="EMBL/GenBank/DDBJ databases">
        <title>Paenibacillus sp. nov., isolated from tomato rhizosphere.</title>
        <authorList>
            <person name="Weon H.-Y."/>
            <person name="Lee S.A."/>
        </authorList>
    </citation>
    <scope>NUCLEOTIDE SEQUENCE [LARGE SCALE GENOMIC DNA]</scope>
    <source>
        <strain evidence="3 4">12200R-189</strain>
    </source>
</reference>
<dbReference type="InterPro" id="IPR001119">
    <property type="entry name" value="SLH_dom"/>
</dbReference>
<dbReference type="EMBL" id="CP048209">
    <property type="protein sequence ID" value="QHT58526.1"/>
    <property type="molecule type" value="Genomic_DNA"/>
</dbReference>
<name>A0A6C0FN13_9BACL</name>
<keyword evidence="1" id="KW-0732">Signal</keyword>
<protein>
    <submittedName>
        <fullName evidence="3">S-layer homology domain-containing protein</fullName>
    </submittedName>
</protein>
<dbReference type="PROSITE" id="PS51272">
    <property type="entry name" value="SLH"/>
    <property type="match status" value="3"/>
</dbReference>